<gene>
    <name evidence="3" type="ORF">RM706_11100</name>
</gene>
<proteinExistence type="predicted"/>
<feature type="domain" description="Amidohydrolase 3" evidence="2">
    <location>
        <begin position="435"/>
        <end position="523"/>
    </location>
</feature>
<keyword evidence="1" id="KW-0732">Signal</keyword>
<dbReference type="RefSeq" id="WP_311351435.1">
    <property type="nucleotide sequence ID" value="NZ_JAVRHR010000002.1"/>
</dbReference>
<dbReference type="Gene3D" id="3.20.20.140">
    <property type="entry name" value="Metal-dependent hydrolases"/>
    <property type="match status" value="1"/>
</dbReference>
<dbReference type="PANTHER" id="PTHR11647:SF1">
    <property type="entry name" value="COLLAPSIN RESPONSE MEDIATOR PROTEIN"/>
    <property type="match status" value="1"/>
</dbReference>
<evidence type="ECO:0000313" key="4">
    <source>
        <dbReference type="Proteomes" id="UP001255246"/>
    </source>
</evidence>
<feature type="chain" id="PRO_5046471693" evidence="1">
    <location>
        <begin position="22"/>
        <end position="545"/>
    </location>
</feature>
<dbReference type="Proteomes" id="UP001255246">
    <property type="component" value="Unassembled WGS sequence"/>
</dbReference>
<feature type="signal peptide" evidence="1">
    <location>
        <begin position="1"/>
        <end position="21"/>
    </location>
</feature>
<dbReference type="PANTHER" id="PTHR11647">
    <property type="entry name" value="HYDRANTOINASE/DIHYDROPYRIMIDINASE FAMILY MEMBER"/>
    <property type="match status" value="1"/>
</dbReference>
<reference evidence="3 4" key="1">
    <citation type="submission" date="2023-09" db="EMBL/GenBank/DDBJ databases">
        <authorList>
            <person name="Rey-Velasco X."/>
        </authorList>
    </citation>
    <scope>NUCLEOTIDE SEQUENCE [LARGE SCALE GENOMIC DNA]</scope>
    <source>
        <strain evidence="3 4">F388</strain>
    </source>
</reference>
<evidence type="ECO:0000256" key="1">
    <source>
        <dbReference type="SAM" id="SignalP"/>
    </source>
</evidence>
<dbReference type="PROSITE" id="PS51257">
    <property type="entry name" value="PROKAR_LIPOPROTEIN"/>
    <property type="match status" value="1"/>
</dbReference>
<dbReference type="InterPro" id="IPR013108">
    <property type="entry name" value="Amidohydro_3"/>
</dbReference>
<dbReference type="EC" id="3.5.1.-" evidence="3"/>
<accession>A0ABU3ABN8</accession>
<evidence type="ECO:0000259" key="2">
    <source>
        <dbReference type="Pfam" id="PF07969"/>
    </source>
</evidence>
<dbReference type="InterPro" id="IPR023100">
    <property type="entry name" value="D-aminoacylase_insert_dom_sf"/>
</dbReference>
<dbReference type="CDD" id="cd01297">
    <property type="entry name" value="D-aminoacylase"/>
    <property type="match status" value="1"/>
</dbReference>
<comment type="caution">
    <text evidence="3">The sequence shown here is derived from an EMBL/GenBank/DDBJ whole genome shotgun (WGS) entry which is preliminary data.</text>
</comment>
<dbReference type="InterPro" id="IPR032466">
    <property type="entry name" value="Metal_Hydrolase"/>
</dbReference>
<dbReference type="InterPro" id="IPR011059">
    <property type="entry name" value="Metal-dep_hydrolase_composite"/>
</dbReference>
<dbReference type="Pfam" id="PF07969">
    <property type="entry name" value="Amidohydro_3"/>
    <property type="match status" value="1"/>
</dbReference>
<organism evidence="3 4">
    <name type="scientific">Croceitalea rosinachiae</name>
    <dbReference type="NCBI Taxonomy" id="3075596"/>
    <lineage>
        <taxon>Bacteria</taxon>
        <taxon>Pseudomonadati</taxon>
        <taxon>Bacteroidota</taxon>
        <taxon>Flavobacteriia</taxon>
        <taxon>Flavobacteriales</taxon>
        <taxon>Flavobacteriaceae</taxon>
        <taxon>Croceitalea</taxon>
    </lineage>
</organism>
<keyword evidence="3" id="KW-0378">Hydrolase</keyword>
<protein>
    <submittedName>
        <fullName evidence="3">D-aminoacylase</fullName>
        <ecNumber evidence="3">3.5.1.-</ecNumber>
    </submittedName>
</protein>
<dbReference type="SUPFAM" id="SSF51556">
    <property type="entry name" value="Metallo-dependent hydrolases"/>
    <property type="match status" value="1"/>
</dbReference>
<dbReference type="Gene3D" id="3.30.1490.130">
    <property type="entry name" value="D-aminoacylase. Domain 3"/>
    <property type="match status" value="1"/>
</dbReference>
<keyword evidence="4" id="KW-1185">Reference proteome</keyword>
<dbReference type="SUPFAM" id="SSF51338">
    <property type="entry name" value="Composite domain of metallo-dependent hydrolases"/>
    <property type="match status" value="1"/>
</dbReference>
<dbReference type="InterPro" id="IPR050378">
    <property type="entry name" value="Metallo-dep_Hydrolases_sf"/>
</dbReference>
<dbReference type="EMBL" id="JAVRHR010000002">
    <property type="protein sequence ID" value="MDT0607583.1"/>
    <property type="molecule type" value="Genomic_DNA"/>
</dbReference>
<dbReference type="Gene3D" id="2.30.40.10">
    <property type="entry name" value="Urease, subunit C, domain 1"/>
    <property type="match status" value="1"/>
</dbReference>
<sequence length="545" mass="60286">MRYFCYLLLSLVIFSCNTTPIYDTVLKNATLYDGTGKTAYAADVAISADTIAAISKPNTLFGINEIDLNGLALAPGFINMLSWANVSLLEDGRSQSDIRQGVTLEVMGEGRSMGPLNETMKKEMQENQGDIKFAVEWTSLGEYLQHLEDVGVSTNVTSFVGNGTLRQHVIGYENRPATNEEIAKMKKLTKQAMDEGAVGISSSLLYAPSMYASTEELVELAKVAGESDGMYISHIRNEGDRLLESIDELIQISKEADLPAEVYHLKASSKANWGKLDAAIAKIDSARNIGLPITADMYTYNASSTGLHVQLPDWVRDGGIAAMLERLENTNNRKKAIHELEFRNSPETILLVGFRSEPLRKYVGKYLTEVAEEWNKSPEETLVDLIIQDGSRIQVVYFSMSEENIKKKMALPWVSYCSDAGSFTNEGVFIKQSTHPRSYGSFIRVLGKFSRDEGVISLEEGIRKLTSLPAENLKLKKRGKIEPGYFADIVVFAPEKVTDKATFTNPHQYAEGVVHVFVNGEQVLKDGEHTGLTPGRFVKGPGYKK</sequence>
<dbReference type="GO" id="GO:0016787">
    <property type="term" value="F:hydrolase activity"/>
    <property type="evidence" value="ECO:0007669"/>
    <property type="project" value="UniProtKB-KW"/>
</dbReference>
<name>A0ABU3ABN8_9FLAO</name>
<evidence type="ECO:0000313" key="3">
    <source>
        <dbReference type="EMBL" id="MDT0607583.1"/>
    </source>
</evidence>